<keyword evidence="2 4" id="KW-0547">Nucleotide-binding</keyword>
<feature type="region of interest" description="Disordered" evidence="5">
    <location>
        <begin position="1388"/>
        <end position="1415"/>
    </location>
</feature>
<dbReference type="InterPro" id="IPR002543">
    <property type="entry name" value="FtsK_dom"/>
</dbReference>
<protein>
    <recommendedName>
        <fullName evidence="6">FtsK domain-containing protein</fullName>
    </recommendedName>
</protein>
<feature type="binding site" evidence="4">
    <location>
        <begin position="627"/>
        <end position="634"/>
    </location>
    <ligand>
        <name>ATP</name>
        <dbReference type="ChEBI" id="CHEBI:30616"/>
    </ligand>
</feature>
<reference evidence="8" key="1">
    <citation type="journal article" date="2019" name="Int. J. Syst. Evol. Microbiol.">
        <title>The Global Catalogue of Microorganisms (GCM) 10K type strain sequencing project: providing services to taxonomists for standard genome sequencing and annotation.</title>
        <authorList>
            <consortium name="The Broad Institute Genomics Platform"/>
            <consortium name="The Broad Institute Genome Sequencing Center for Infectious Disease"/>
            <person name="Wu L."/>
            <person name="Ma J."/>
        </authorList>
    </citation>
    <scope>NUCLEOTIDE SEQUENCE [LARGE SCALE GENOMIC DNA]</scope>
    <source>
        <strain evidence="8">JCM 14549</strain>
    </source>
</reference>
<sequence>MAGRRIALLIATDGYVDPGLNQLRSPVRGANELEALLRDEAVGRFDFVRTLTNRPKEEIEGEIEALLSNRAPDDMILIYLACHGIRNDTGRLFFAAIGTDLSRPHTTAIRADLIHQLLDECEARTKVVLLDCCYSGLFHRATPMSPAPVDVAALAGRGTFVITASTALEYAYEGDQLTLDNARPVARFTAAVNEGLSTGLADLDRDGVITPDELYTYVHDAVVSQSGPEQTPTKSGQCEGHVPLAYATRTDPSMGLPPQGAHTDKLLLGTLLPPPIDTPDRGFICDSWEGASRLIVPIGRSTADSGGKPLCLDLSSRSGNAAIVGRLGSGKTTLLRSLTMSLALTHTPYEAELYLLEGAVNRLGVLRSIPHVKKVAAVHERETVAEVLTALKDTIAARQDLFRDLDIDSVEEFRDLRAAGRLPRGSSGDVFLVIDGWLDFNWEIPGFSQEVHRLANKGVNYGLHLLVSTRSWTDFDTSLLGLLGHRVELSLDDPAESQIDAAISASLGIGWGLSLGRRFRVAVPHLEKVTNSADVRKSLLETSQRIRDHWAGIQPDTAPPARTSIPFTELLGIADVERFDVTTTWSQHSPRELLRVPIGMGEDGRPVILDLKESALDGMGPHSLCVGGPESGKSELLRTLILGLAITHSPQSVNFLLADFKGGSTFANLSQLPHVSAIITDLADELTLVDRLHEVISGEILRRQNLLRSAGNYPGVNYYERMRAAGAPLDPIPSLLIVIDEFADLLAAKPSFVEPLIAVGRIGRSVGVHLLLATQRLEEGKLRGLETHLSCRLGLRTFSAAESRTAIGIPDAYHLPAVPGSGYLKYGDRITRFRAAYASAPYSAEGDSLLDVLVQRIAGQGPPAHQIWLPPLGPSATLDQLLPELAVSAERGLHPPEYDDLGRLRVPVGLVDRPDRQRRDQMHLDFSGSAGHGLIVGASRTGKSTLLRTVMCALALTHTPQEIQFYCLDFGGEMQQLKRLPHVGGVASRLDPEYVRRTLAEVTGLVSTRAEFFRAHGIESMAEYRKGRAAGRWPDQQWGDVFLVVDGWSRFKHEYEDLERSTSDVLTNGVSFGVHVLIATDRYADVRSSIRDFFGTRVELRLGDPAESEIDRKPATDIPVGSPGRGLTRDKFHFLAAVPYLQGQPTAAAGTAEATAHLAERIRMQWTGRTAPPVRALPKLLPVDALPVDFGRSKSDIALGIDEATLRPFAVDFEADPHLVVIGESGSGKTSLLRLLARRISERYTPQEAQLITVDYRRSLMGDLPTEHVARYIPHGLELESAVEALADLAADRMPTSEVTPEQLRDRSWYEGPDIFLIVDDYDLIASPSGNPLRPLLSYLPFARDIGLRVVLCRTSAGAGRSMFEPIMQYLREQGTYGLTLSGDKAEGSLIGSVTPRRQPPGRATLTSRRGSPRQVQLAYLPPHAS</sequence>
<dbReference type="SUPFAM" id="SSF52540">
    <property type="entry name" value="P-loop containing nucleoside triphosphate hydrolases"/>
    <property type="match status" value="4"/>
</dbReference>
<dbReference type="Proteomes" id="UP001403094">
    <property type="component" value="Unassembled WGS sequence"/>
</dbReference>
<dbReference type="SUPFAM" id="SSF52129">
    <property type="entry name" value="Caspase-like"/>
    <property type="match status" value="1"/>
</dbReference>
<dbReference type="InterPro" id="IPR025662">
    <property type="entry name" value="Sigma_54_int_dom_ATP-bd_1"/>
</dbReference>
<feature type="binding site" evidence="4">
    <location>
        <begin position="1223"/>
        <end position="1230"/>
    </location>
    <ligand>
        <name>ATP</name>
        <dbReference type="ChEBI" id="CHEBI:30616"/>
    </ligand>
</feature>
<feature type="domain" description="FtsK" evidence="6">
    <location>
        <begin position="919"/>
        <end position="1109"/>
    </location>
</feature>
<evidence type="ECO:0000256" key="1">
    <source>
        <dbReference type="ARBA" id="ARBA00022737"/>
    </source>
</evidence>
<dbReference type="Gene3D" id="3.40.50.1460">
    <property type="match status" value="1"/>
</dbReference>
<gene>
    <name evidence="7" type="ORF">GCM10009757_05340</name>
</gene>
<dbReference type="NCBIfam" id="NF047832">
    <property type="entry name" value="caspase_w_EACC1"/>
    <property type="match status" value="1"/>
</dbReference>
<proteinExistence type="predicted"/>
<dbReference type="PROSITE" id="PS00675">
    <property type="entry name" value="SIGMA54_INTERACT_1"/>
    <property type="match status" value="1"/>
</dbReference>
<dbReference type="PANTHER" id="PTHR22683">
    <property type="entry name" value="SPORULATION PROTEIN RELATED"/>
    <property type="match status" value="1"/>
</dbReference>
<evidence type="ECO:0000256" key="2">
    <source>
        <dbReference type="ARBA" id="ARBA00022741"/>
    </source>
</evidence>
<accession>A0ABP5GBX4</accession>
<evidence type="ECO:0000259" key="6">
    <source>
        <dbReference type="PROSITE" id="PS50901"/>
    </source>
</evidence>
<dbReference type="EMBL" id="BAAANQ010000001">
    <property type="protein sequence ID" value="GAA2042173.1"/>
    <property type="molecule type" value="Genomic_DNA"/>
</dbReference>
<dbReference type="RefSeq" id="WP_346069459.1">
    <property type="nucleotide sequence ID" value="NZ_BAAANQ010000001.1"/>
</dbReference>
<feature type="binding site" evidence="4">
    <location>
        <begin position="937"/>
        <end position="944"/>
    </location>
    <ligand>
        <name>ATP</name>
        <dbReference type="ChEBI" id="CHEBI:30616"/>
    </ligand>
</feature>
<dbReference type="InterPro" id="IPR018247">
    <property type="entry name" value="EF_Hand_1_Ca_BS"/>
</dbReference>
<keyword evidence="8" id="KW-1185">Reference proteome</keyword>
<dbReference type="NCBIfam" id="TIGR03925">
    <property type="entry name" value="T7SS_EccC_b"/>
    <property type="match status" value="1"/>
</dbReference>
<keyword evidence="3 4" id="KW-0067">ATP-binding</keyword>
<dbReference type="PROSITE" id="PS00018">
    <property type="entry name" value="EF_HAND_1"/>
    <property type="match status" value="1"/>
</dbReference>
<evidence type="ECO:0000256" key="4">
    <source>
        <dbReference type="PROSITE-ProRule" id="PRU00289"/>
    </source>
</evidence>
<feature type="domain" description="FtsK" evidence="6">
    <location>
        <begin position="604"/>
        <end position="804"/>
    </location>
</feature>
<feature type="binding site" evidence="4">
    <location>
        <begin position="325"/>
        <end position="332"/>
    </location>
    <ligand>
        <name>ATP</name>
        <dbReference type="ChEBI" id="CHEBI:30616"/>
    </ligand>
</feature>
<dbReference type="PROSITE" id="PS50901">
    <property type="entry name" value="FTSK"/>
    <property type="match status" value="4"/>
</dbReference>
<feature type="domain" description="FtsK" evidence="6">
    <location>
        <begin position="1206"/>
        <end position="1390"/>
    </location>
</feature>
<dbReference type="InterPro" id="IPR023837">
    <property type="entry name" value="EccCb-like_Actinobacteria"/>
</dbReference>
<evidence type="ECO:0000256" key="3">
    <source>
        <dbReference type="ARBA" id="ARBA00022840"/>
    </source>
</evidence>
<dbReference type="InterPro" id="IPR003593">
    <property type="entry name" value="AAA+_ATPase"/>
</dbReference>
<dbReference type="InterPro" id="IPR029030">
    <property type="entry name" value="Caspase-like_dom_sf"/>
</dbReference>
<evidence type="ECO:0000313" key="8">
    <source>
        <dbReference type="Proteomes" id="UP001403094"/>
    </source>
</evidence>
<feature type="domain" description="FtsK" evidence="6">
    <location>
        <begin position="307"/>
        <end position="498"/>
    </location>
</feature>
<comment type="caution">
    <text evidence="7">The sequence shown here is derived from an EMBL/GenBank/DDBJ whole genome shotgun (WGS) entry which is preliminary data.</text>
</comment>
<dbReference type="SMART" id="SM00382">
    <property type="entry name" value="AAA"/>
    <property type="match status" value="4"/>
</dbReference>
<organism evidence="7 8">
    <name type="scientific">Streptomyces cheonanensis</name>
    <dbReference type="NCBI Taxonomy" id="312720"/>
    <lineage>
        <taxon>Bacteria</taxon>
        <taxon>Bacillati</taxon>
        <taxon>Actinomycetota</taxon>
        <taxon>Actinomycetes</taxon>
        <taxon>Kitasatosporales</taxon>
        <taxon>Streptomycetaceae</taxon>
        <taxon>Streptomyces</taxon>
    </lineage>
</organism>
<dbReference type="InterPro" id="IPR050206">
    <property type="entry name" value="FtsK/SpoIIIE/SftA"/>
</dbReference>
<dbReference type="PANTHER" id="PTHR22683:SF1">
    <property type="entry name" value="TYPE VII SECRETION SYSTEM PROTEIN ESSC"/>
    <property type="match status" value="1"/>
</dbReference>
<name>A0ABP5GBX4_9ACTN</name>
<evidence type="ECO:0000313" key="7">
    <source>
        <dbReference type="EMBL" id="GAA2042173.1"/>
    </source>
</evidence>
<evidence type="ECO:0000256" key="5">
    <source>
        <dbReference type="SAM" id="MobiDB-lite"/>
    </source>
</evidence>
<dbReference type="InterPro" id="IPR027417">
    <property type="entry name" value="P-loop_NTPase"/>
</dbReference>
<dbReference type="Gene3D" id="3.40.50.300">
    <property type="entry name" value="P-loop containing nucleotide triphosphate hydrolases"/>
    <property type="match status" value="4"/>
</dbReference>
<keyword evidence="1" id="KW-0677">Repeat</keyword>
<dbReference type="Pfam" id="PF01580">
    <property type="entry name" value="FtsK_SpoIIIE"/>
    <property type="match status" value="4"/>
</dbReference>